<feature type="non-terminal residue" evidence="1">
    <location>
        <position position="309"/>
    </location>
</feature>
<feature type="non-terminal residue" evidence="1">
    <location>
        <position position="1"/>
    </location>
</feature>
<comment type="caution">
    <text evidence="1">The sequence shown here is derived from an EMBL/GenBank/DDBJ whole genome shotgun (WGS) entry which is preliminary data.</text>
</comment>
<protein>
    <submittedName>
        <fullName evidence="1">Uncharacterized protein</fullName>
    </submittedName>
</protein>
<name>X0TIV8_9ZZZZ</name>
<evidence type="ECO:0000313" key="1">
    <source>
        <dbReference type="EMBL" id="GAF93184.1"/>
    </source>
</evidence>
<reference evidence="1" key="1">
    <citation type="journal article" date="2014" name="Front. Microbiol.">
        <title>High frequency of phylogenetically diverse reductive dehalogenase-homologous genes in deep subseafloor sedimentary metagenomes.</title>
        <authorList>
            <person name="Kawai M."/>
            <person name="Futagami T."/>
            <person name="Toyoda A."/>
            <person name="Takaki Y."/>
            <person name="Nishi S."/>
            <person name="Hori S."/>
            <person name="Arai W."/>
            <person name="Tsubouchi T."/>
            <person name="Morono Y."/>
            <person name="Uchiyama I."/>
            <person name="Ito T."/>
            <person name="Fujiyama A."/>
            <person name="Inagaki F."/>
            <person name="Takami H."/>
        </authorList>
    </citation>
    <scope>NUCLEOTIDE SEQUENCE</scope>
    <source>
        <strain evidence="1">Expedition CK06-06</strain>
    </source>
</reference>
<gene>
    <name evidence="1" type="ORF">S01H1_19293</name>
</gene>
<accession>X0TIV8</accession>
<proteinExistence type="predicted"/>
<sequence length="309" mass="34852">FYLIKTIKGLSKDSPALTKGLNDITASLRGLGGTKPALSKLKALHKEALKTLPKFKDRTAKDIKKEQEAELTRFLLRFSQKQLASIYGFQEILIGRKLKSPGQGLTRPLVELNPEDLDTLFRAYQNTKNYPKDFEEAQDFSGFIERILLPLKGYIEKDYSALLTEGVPENILQEISGHFKRAAGAFASSQKPRESSMQKSEIAYVNLLAKKDMIRFIRFADGAQCCLSSNKKTEGLAQTYEDYMGAAFMDKGLLVFQVHTKDRPLGFMLMHLAADKDKNLISASLQLYIKKGYHSKVATSNIWRKTEKI</sequence>
<organism evidence="1">
    <name type="scientific">marine sediment metagenome</name>
    <dbReference type="NCBI Taxonomy" id="412755"/>
    <lineage>
        <taxon>unclassified sequences</taxon>
        <taxon>metagenomes</taxon>
        <taxon>ecological metagenomes</taxon>
    </lineage>
</organism>
<dbReference type="EMBL" id="BARS01010403">
    <property type="protein sequence ID" value="GAF93184.1"/>
    <property type="molecule type" value="Genomic_DNA"/>
</dbReference>
<dbReference type="AlphaFoldDB" id="X0TIV8"/>